<proteinExistence type="predicted"/>
<evidence type="ECO:0008006" key="7">
    <source>
        <dbReference type="Google" id="ProtNLM"/>
    </source>
</evidence>
<dbReference type="Proteomes" id="UP000001307">
    <property type="component" value="Unassembled WGS sequence"/>
</dbReference>
<dbReference type="SUPFAM" id="SSF56436">
    <property type="entry name" value="C-type lectin-like"/>
    <property type="match status" value="1"/>
</dbReference>
<dbReference type="CDD" id="cd00037">
    <property type="entry name" value="CLECT"/>
    <property type="match status" value="1"/>
</dbReference>
<dbReference type="PROSITE" id="PS01186">
    <property type="entry name" value="EGF_2"/>
    <property type="match status" value="1"/>
</dbReference>
<keyword evidence="6" id="KW-1185">Reference proteome</keyword>
<evidence type="ECO:0000256" key="1">
    <source>
        <dbReference type="PROSITE-ProRule" id="PRU00076"/>
    </source>
</evidence>
<feature type="domain" description="C-type lectin" evidence="4">
    <location>
        <begin position="188"/>
        <end position="312"/>
    </location>
</feature>
<dbReference type="PROSITE" id="PS50026">
    <property type="entry name" value="EGF_3"/>
    <property type="match status" value="1"/>
</dbReference>
<dbReference type="AlphaFoldDB" id="E4WT24"/>
<feature type="chain" id="PRO_5003192253" description="C-type lectin domain-containing protein" evidence="2">
    <location>
        <begin position="19"/>
        <end position="510"/>
    </location>
</feature>
<dbReference type="InParanoid" id="E4WT24"/>
<organism evidence="5 6">
    <name type="scientific">Oikopleura dioica</name>
    <name type="common">Tunicate</name>
    <dbReference type="NCBI Taxonomy" id="34765"/>
    <lineage>
        <taxon>Eukaryota</taxon>
        <taxon>Metazoa</taxon>
        <taxon>Chordata</taxon>
        <taxon>Tunicata</taxon>
        <taxon>Appendicularia</taxon>
        <taxon>Copelata</taxon>
        <taxon>Oikopleuridae</taxon>
        <taxon>Oikopleura</taxon>
    </lineage>
</organism>
<dbReference type="SMART" id="SM00034">
    <property type="entry name" value="CLECT"/>
    <property type="match status" value="1"/>
</dbReference>
<name>E4WT24_OIKDI</name>
<accession>E4WT24</accession>
<feature type="signal peptide" evidence="2">
    <location>
        <begin position="1"/>
        <end position="18"/>
    </location>
</feature>
<protein>
    <recommendedName>
        <fullName evidence="7">C-type lectin domain-containing protein</fullName>
    </recommendedName>
</protein>
<dbReference type="InterPro" id="IPR016186">
    <property type="entry name" value="C-type_lectin-like/link_sf"/>
</dbReference>
<dbReference type="SMART" id="SM00181">
    <property type="entry name" value="EGF"/>
    <property type="match status" value="2"/>
</dbReference>
<sequence length="510" mass="58388">MWILKIIFIISTFSRVNGDSHCEKKKCHRNRECERGRCRRPASRLVCDLGFIPNASGDCVVNPCINHACHKNAECSVVPKEDEYEASCECKNGFLGDGTLICTADYCKLGRHKCGAFAECKTLGAEYEYDYECFCIDGYVGFGSRHRDTGGSGFRRDCMAFPCEEKSTPPTDERYSIYLPTNLNDGLNWFSAQQMCQEKGLGWDLAVIESETEFEKIMALMNCETKGVWLGYKKDANEKTFEDVFGDPAVVINEKWSEGEPNLNPEKDACLRLQVGLFSKCSKIDLLMRDGNCRASRYGSKHTIASMGYICERHDAKPAPGIRCETESDNDRVEPFETKDGCPAPSCFGGSGFQIVDAWRKRDQGTYAYNYGFTAAFFLGTDAHDDDGASIMMRFARGNRQHNIQTWNLKFWGFYNDNRDVLFHTKHWPTDRLDRRSVIVTVENLNTADYPEVFFWKNRITKHRCFMPELARSRPQSLENIVRFLKPEVKDLEEIRQVSFKNGRFRKIKV</sequence>
<gene>
    <name evidence="5" type="ORF">GSOID_T00005872001</name>
</gene>
<keyword evidence="2" id="KW-0732">Signal</keyword>
<feature type="domain" description="EGF-like" evidence="3">
    <location>
        <begin position="60"/>
        <end position="103"/>
    </location>
</feature>
<evidence type="ECO:0000313" key="5">
    <source>
        <dbReference type="EMBL" id="CBY06807.1"/>
    </source>
</evidence>
<evidence type="ECO:0000259" key="4">
    <source>
        <dbReference type="PROSITE" id="PS50041"/>
    </source>
</evidence>
<dbReference type="Pfam" id="PF00059">
    <property type="entry name" value="Lectin_C"/>
    <property type="match status" value="1"/>
</dbReference>
<dbReference type="Gene3D" id="3.10.100.10">
    <property type="entry name" value="Mannose-Binding Protein A, subunit A"/>
    <property type="match status" value="1"/>
</dbReference>
<dbReference type="InterPro" id="IPR016187">
    <property type="entry name" value="CTDL_fold"/>
</dbReference>
<keyword evidence="1" id="KW-0245">EGF-like domain</keyword>
<dbReference type="PROSITE" id="PS50041">
    <property type="entry name" value="C_TYPE_LECTIN_2"/>
    <property type="match status" value="1"/>
</dbReference>
<evidence type="ECO:0000259" key="3">
    <source>
        <dbReference type="PROSITE" id="PS50026"/>
    </source>
</evidence>
<comment type="caution">
    <text evidence="1">Lacks conserved residue(s) required for the propagation of feature annotation.</text>
</comment>
<dbReference type="Gene3D" id="2.10.25.10">
    <property type="entry name" value="Laminin"/>
    <property type="match status" value="1"/>
</dbReference>
<dbReference type="OrthoDB" id="10300811at2759"/>
<dbReference type="EMBL" id="FN653016">
    <property type="protein sequence ID" value="CBY06807.1"/>
    <property type="molecule type" value="Genomic_DNA"/>
</dbReference>
<dbReference type="InterPro" id="IPR001304">
    <property type="entry name" value="C-type_lectin-like"/>
</dbReference>
<reference evidence="5 6" key="1">
    <citation type="journal article" date="2010" name="Science">
        <title>Plasticity of animal genome architecture unmasked by rapid evolution of a pelagic tunicate.</title>
        <authorList>
            <person name="Denoeud F."/>
            <person name="Henriet S."/>
            <person name="Mungpakdee S."/>
            <person name="Aury J.M."/>
            <person name="Da Silva C."/>
            <person name="Brinkmann H."/>
            <person name="Mikhaleva J."/>
            <person name="Olsen L.C."/>
            <person name="Jubin C."/>
            <person name="Canestro C."/>
            <person name="Bouquet J.M."/>
            <person name="Danks G."/>
            <person name="Poulain J."/>
            <person name="Campsteijn C."/>
            <person name="Adamski M."/>
            <person name="Cross I."/>
            <person name="Yadetie F."/>
            <person name="Muffato M."/>
            <person name="Louis A."/>
            <person name="Butcher S."/>
            <person name="Tsagkogeorga G."/>
            <person name="Konrad A."/>
            <person name="Singh S."/>
            <person name="Jensen M.F."/>
            <person name="Cong E.H."/>
            <person name="Eikeseth-Otteraa H."/>
            <person name="Noel B."/>
            <person name="Anthouard V."/>
            <person name="Porcel B.M."/>
            <person name="Kachouri-Lafond R."/>
            <person name="Nishino A."/>
            <person name="Ugolini M."/>
            <person name="Chourrout P."/>
            <person name="Nishida H."/>
            <person name="Aasland R."/>
            <person name="Huzurbazar S."/>
            <person name="Westhof E."/>
            <person name="Delsuc F."/>
            <person name="Lehrach H."/>
            <person name="Reinhardt R."/>
            <person name="Weissenbach J."/>
            <person name="Roy S.W."/>
            <person name="Artiguenave F."/>
            <person name="Postlethwait J.H."/>
            <person name="Manak J.R."/>
            <person name="Thompson E.M."/>
            <person name="Jaillon O."/>
            <person name="Du Pasquier L."/>
            <person name="Boudinot P."/>
            <person name="Liberles D.A."/>
            <person name="Volff J.N."/>
            <person name="Philippe H."/>
            <person name="Lenhard B."/>
            <person name="Roest Crollius H."/>
            <person name="Wincker P."/>
            <person name="Chourrout D."/>
        </authorList>
    </citation>
    <scope>NUCLEOTIDE SEQUENCE [LARGE SCALE GENOMIC DNA]</scope>
</reference>
<evidence type="ECO:0000256" key="2">
    <source>
        <dbReference type="SAM" id="SignalP"/>
    </source>
</evidence>
<dbReference type="InterPro" id="IPR000742">
    <property type="entry name" value="EGF"/>
</dbReference>
<evidence type="ECO:0000313" key="6">
    <source>
        <dbReference type="Proteomes" id="UP000001307"/>
    </source>
</evidence>